<proteinExistence type="predicted"/>
<protein>
    <submittedName>
        <fullName evidence="1">Uncharacterized protein</fullName>
    </submittedName>
</protein>
<dbReference type="OrthoDB" id="6383681at2759"/>
<reference evidence="1 2" key="1">
    <citation type="journal article" date="2011" name="Science">
        <title>The ecoresponsive genome of Daphnia pulex.</title>
        <authorList>
            <person name="Colbourne J.K."/>
            <person name="Pfrender M.E."/>
            <person name="Gilbert D."/>
            <person name="Thomas W.K."/>
            <person name="Tucker A."/>
            <person name="Oakley T.H."/>
            <person name="Tokishita S."/>
            <person name="Aerts A."/>
            <person name="Arnold G.J."/>
            <person name="Basu M.K."/>
            <person name="Bauer D.J."/>
            <person name="Caceres C.E."/>
            <person name="Carmel L."/>
            <person name="Casola C."/>
            <person name="Choi J.H."/>
            <person name="Detter J.C."/>
            <person name="Dong Q."/>
            <person name="Dusheyko S."/>
            <person name="Eads B.D."/>
            <person name="Frohlich T."/>
            <person name="Geiler-Samerotte K.A."/>
            <person name="Gerlach D."/>
            <person name="Hatcher P."/>
            <person name="Jogdeo S."/>
            <person name="Krijgsveld J."/>
            <person name="Kriventseva E.V."/>
            <person name="Kultz D."/>
            <person name="Laforsch C."/>
            <person name="Lindquist E."/>
            <person name="Lopez J."/>
            <person name="Manak J.R."/>
            <person name="Muller J."/>
            <person name="Pangilinan J."/>
            <person name="Patwardhan R.P."/>
            <person name="Pitluck S."/>
            <person name="Pritham E.J."/>
            <person name="Rechtsteiner A."/>
            <person name="Rho M."/>
            <person name="Rogozin I.B."/>
            <person name="Sakarya O."/>
            <person name="Salamov A."/>
            <person name="Schaack S."/>
            <person name="Shapiro H."/>
            <person name="Shiga Y."/>
            <person name="Skalitzky C."/>
            <person name="Smith Z."/>
            <person name="Souvorov A."/>
            <person name="Sung W."/>
            <person name="Tang Z."/>
            <person name="Tsuchiya D."/>
            <person name="Tu H."/>
            <person name="Vos H."/>
            <person name="Wang M."/>
            <person name="Wolf Y.I."/>
            <person name="Yamagata H."/>
            <person name="Yamada T."/>
            <person name="Ye Y."/>
            <person name="Shaw J.R."/>
            <person name="Andrews J."/>
            <person name="Crease T.J."/>
            <person name="Tang H."/>
            <person name="Lucas S.M."/>
            <person name="Robertson H.M."/>
            <person name="Bork P."/>
            <person name="Koonin E.V."/>
            <person name="Zdobnov E.M."/>
            <person name="Grigoriev I.V."/>
            <person name="Lynch M."/>
            <person name="Boore J.L."/>
        </authorList>
    </citation>
    <scope>NUCLEOTIDE SEQUENCE [LARGE SCALE GENOMIC DNA]</scope>
</reference>
<dbReference type="EMBL" id="GL733290">
    <property type="protein sequence ID" value="EFX62950.1"/>
    <property type="molecule type" value="Genomic_DNA"/>
</dbReference>
<dbReference type="InParanoid" id="E9HZ80"/>
<dbReference type="AlphaFoldDB" id="E9HZ80"/>
<organism evidence="1 2">
    <name type="scientific">Daphnia pulex</name>
    <name type="common">Water flea</name>
    <dbReference type="NCBI Taxonomy" id="6669"/>
    <lineage>
        <taxon>Eukaryota</taxon>
        <taxon>Metazoa</taxon>
        <taxon>Ecdysozoa</taxon>
        <taxon>Arthropoda</taxon>
        <taxon>Crustacea</taxon>
        <taxon>Branchiopoda</taxon>
        <taxon>Diplostraca</taxon>
        <taxon>Cladocera</taxon>
        <taxon>Anomopoda</taxon>
        <taxon>Daphniidae</taxon>
        <taxon>Daphnia</taxon>
    </lineage>
</organism>
<gene>
    <name evidence="1" type="ORF">DAPPUDRAFT_336166</name>
</gene>
<name>E9HZ80_DAPPU</name>
<evidence type="ECO:0000313" key="1">
    <source>
        <dbReference type="EMBL" id="EFX62950.1"/>
    </source>
</evidence>
<keyword evidence="2" id="KW-1185">Reference proteome</keyword>
<dbReference type="HOGENOM" id="CLU_2576286_0_0_1"/>
<sequence>MHFTELWNLHIQRILVLPEVPFLQFKQKVDSALERKMELTERRSEKRAADELAAKETNLSEDVAAIEEFYLSHASLNPSNG</sequence>
<dbReference type="KEGG" id="dpx:DAPPUDRAFT_336166"/>
<dbReference type="Proteomes" id="UP000000305">
    <property type="component" value="Unassembled WGS sequence"/>
</dbReference>
<evidence type="ECO:0000313" key="2">
    <source>
        <dbReference type="Proteomes" id="UP000000305"/>
    </source>
</evidence>
<accession>E9HZ80</accession>